<evidence type="ECO:0000256" key="1">
    <source>
        <dbReference type="SAM" id="MobiDB-lite"/>
    </source>
</evidence>
<feature type="compositionally biased region" description="Acidic residues" evidence="1">
    <location>
        <begin position="279"/>
        <end position="293"/>
    </location>
</feature>
<dbReference type="InterPro" id="IPR025952">
    <property type="entry name" value="R3H-assoc_dom"/>
</dbReference>
<reference evidence="3" key="1">
    <citation type="journal article" date="2023" name="Mol. Phylogenet. Evol.">
        <title>Genome-scale phylogeny and comparative genomics of the fungal order Sordariales.</title>
        <authorList>
            <person name="Hensen N."/>
            <person name="Bonometti L."/>
            <person name="Westerberg I."/>
            <person name="Brannstrom I.O."/>
            <person name="Guillou S."/>
            <person name="Cros-Aarteil S."/>
            <person name="Calhoun S."/>
            <person name="Haridas S."/>
            <person name="Kuo A."/>
            <person name="Mondo S."/>
            <person name="Pangilinan J."/>
            <person name="Riley R."/>
            <person name="LaButti K."/>
            <person name="Andreopoulos B."/>
            <person name="Lipzen A."/>
            <person name="Chen C."/>
            <person name="Yan M."/>
            <person name="Daum C."/>
            <person name="Ng V."/>
            <person name="Clum A."/>
            <person name="Steindorff A."/>
            <person name="Ohm R.A."/>
            <person name="Martin F."/>
            <person name="Silar P."/>
            <person name="Natvig D.O."/>
            <person name="Lalanne C."/>
            <person name="Gautier V."/>
            <person name="Ament-Velasquez S.L."/>
            <person name="Kruys A."/>
            <person name="Hutchinson M.I."/>
            <person name="Powell A.J."/>
            <person name="Barry K."/>
            <person name="Miller A.N."/>
            <person name="Grigoriev I.V."/>
            <person name="Debuchy R."/>
            <person name="Gladieux P."/>
            <person name="Hiltunen Thoren M."/>
            <person name="Johannesson H."/>
        </authorList>
    </citation>
    <scope>NUCLEOTIDE SEQUENCE</scope>
    <source>
        <strain evidence="3">CBS 731.68</strain>
    </source>
</reference>
<feature type="domain" description="R3H-associated N-terminal" evidence="2">
    <location>
        <begin position="113"/>
        <end position="235"/>
    </location>
</feature>
<dbReference type="Pfam" id="PF13902">
    <property type="entry name" value="R3H-assoc"/>
    <property type="match status" value="1"/>
</dbReference>
<accession>A0AAN6U5Q7</accession>
<feature type="compositionally biased region" description="Low complexity" evidence="1">
    <location>
        <begin position="17"/>
        <end position="34"/>
    </location>
</feature>
<comment type="caution">
    <text evidence="3">The sequence shown here is derived from an EMBL/GenBank/DDBJ whole genome shotgun (WGS) entry which is preliminary data.</text>
</comment>
<protein>
    <recommendedName>
        <fullName evidence="2">R3H-associated N-terminal domain-containing protein</fullName>
    </recommendedName>
</protein>
<feature type="region of interest" description="Disordered" evidence="1">
    <location>
        <begin position="269"/>
        <end position="293"/>
    </location>
</feature>
<dbReference type="Proteomes" id="UP001302602">
    <property type="component" value="Unassembled WGS sequence"/>
</dbReference>
<reference evidence="3" key="2">
    <citation type="submission" date="2023-05" db="EMBL/GenBank/DDBJ databases">
        <authorList>
            <consortium name="Lawrence Berkeley National Laboratory"/>
            <person name="Steindorff A."/>
            <person name="Hensen N."/>
            <person name="Bonometti L."/>
            <person name="Westerberg I."/>
            <person name="Brannstrom I.O."/>
            <person name="Guillou S."/>
            <person name="Cros-Aarteil S."/>
            <person name="Calhoun S."/>
            <person name="Haridas S."/>
            <person name="Kuo A."/>
            <person name="Mondo S."/>
            <person name="Pangilinan J."/>
            <person name="Riley R."/>
            <person name="Labutti K."/>
            <person name="Andreopoulos B."/>
            <person name="Lipzen A."/>
            <person name="Chen C."/>
            <person name="Yanf M."/>
            <person name="Daum C."/>
            <person name="Ng V."/>
            <person name="Clum A."/>
            <person name="Ohm R."/>
            <person name="Martin F."/>
            <person name="Silar P."/>
            <person name="Natvig D."/>
            <person name="Lalanne C."/>
            <person name="Gautier V."/>
            <person name="Ament-Velasquez S.L."/>
            <person name="Kruys A."/>
            <person name="Hutchinson M.I."/>
            <person name="Powell A.J."/>
            <person name="Barry K."/>
            <person name="Miller A.N."/>
            <person name="Grigoriev I.V."/>
            <person name="Debuchy R."/>
            <person name="Gladieux P."/>
            <person name="Thoren M.H."/>
            <person name="Johannesson H."/>
        </authorList>
    </citation>
    <scope>NUCLEOTIDE SEQUENCE</scope>
    <source>
        <strain evidence="3">CBS 731.68</strain>
    </source>
</reference>
<evidence type="ECO:0000259" key="2">
    <source>
        <dbReference type="Pfam" id="PF13902"/>
    </source>
</evidence>
<feature type="region of interest" description="Disordered" evidence="1">
    <location>
        <begin position="101"/>
        <end position="121"/>
    </location>
</feature>
<dbReference type="GeneID" id="87825431"/>
<sequence length="400" mass="44144">MAITRTPVGHDEDGDQHGQSQSHPPHAQHQHSLSDASTATVDIEAWTVAALESLRISPIARGTGSALAIPLDSDCSPAPEFERDGPEGMKLRGVAFEGGHTDAFGAGITPPRRPPSRRDSMRRREALLKGKEGSRQRRRWENDRLLHVPNVMPPLPSDWQIQPTHRVLPPVPYQLAQYWDKGLREQYILNQSRRHHHQHHRHHPNHQPQESAGSMPLGAEGVGHVPRDLRATAKRTPAVKAWLRVLEEPVREWVIERGLAVVAATAAPAGADKAGEGGDGGEGEIDDETDSDDEEIVFVGRNGRMMDGKPWKKAQRVVSGGEVMDRGLVLEMEEGGGGALKRWLTHSISDYYGLESKSAMVGNPARCVVFVGVKQKQKQPGPRHKPPCRPVLPPPLWEMF</sequence>
<gene>
    <name evidence="3" type="ORF">N657DRAFT_569416</name>
</gene>
<dbReference type="EMBL" id="MU853225">
    <property type="protein sequence ID" value="KAK4126475.1"/>
    <property type="molecule type" value="Genomic_DNA"/>
</dbReference>
<feature type="region of interest" description="Disordered" evidence="1">
    <location>
        <begin position="192"/>
        <end position="216"/>
    </location>
</feature>
<keyword evidence="4" id="KW-1185">Reference proteome</keyword>
<evidence type="ECO:0000313" key="4">
    <source>
        <dbReference type="Proteomes" id="UP001302602"/>
    </source>
</evidence>
<dbReference type="RefSeq" id="XP_062650246.1">
    <property type="nucleotide sequence ID" value="XM_062788661.1"/>
</dbReference>
<evidence type="ECO:0000313" key="3">
    <source>
        <dbReference type="EMBL" id="KAK4126475.1"/>
    </source>
</evidence>
<feature type="compositionally biased region" description="Basic residues" evidence="1">
    <location>
        <begin position="192"/>
        <end position="205"/>
    </location>
</feature>
<name>A0AAN6U5Q7_9PEZI</name>
<organism evidence="3 4">
    <name type="scientific">Parathielavia appendiculata</name>
    <dbReference type="NCBI Taxonomy" id="2587402"/>
    <lineage>
        <taxon>Eukaryota</taxon>
        <taxon>Fungi</taxon>
        <taxon>Dikarya</taxon>
        <taxon>Ascomycota</taxon>
        <taxon>Pezizomycotina</taxon>
        <taxon>Sordariomycetes</taxon>
        <taxon>Sordariomycetidae</taxon>
        <taxon>Sordariales</taxon>
        <taxon>Chaetomiaceae</taxon>
        <taxon>Parathielavia</taxon>
    </lineage>
</organism>
<proteinExistence type="predicted"/>
<dbReference type="AlphaFoldDB" id="A0AAN6U5Q7"/>
<feature type="region of interest" description="Disordered" evidence="1">
    <location>
        <begin position="1"/>
        <end position="36"/>
    </location>
</feature>